<dbReference type="InterPro" id="IPR046491">
    <property type="entry name" value="DUF6584"/>
</dbReference>
<keyword evidence="2" id="KW-1133">Transmembrane helix</keyword>
<comment type="caution">
    <text evidence="3">The sequence shown here is derived from an EMBL/GenBank/DDBJ whole genome shotgun (WGS) entry which is preliminary data.</text>
</comment>
<keyword evidence="4" id="KW-1185">Reference proteome</keyword>
<accession>A0A066YMM1</accession>
<evidence type="ECO:0000313" key="3">
    <source>
        <dbReference type="EMBL" id="KDN82708.1"/>
    </source>
</evidence>
<evidence type="ECO:0000256" key="2">
    <source>
        <dbReference type="SAM" id="Phobius"/>
    </source>
</evidence>
<proteinExistence type="predicted"/>
<feature type="compositionally biased region" description="Pro residues" evidence="1">
    <location>
        <begin position="164"/>
        <end position="173"/>
    </location>
</feature>
<keyword evidence="2" id="KW-0812">Transmembrane</keyword>
<evidence type="ECO:0000256" key="1">
    <source>
        <dbReference type="SAM" id="MobiDB-lite"/>
    </source>
</evidence>
<reference evidence="3 4" key="1">
    <citation type="submission" date="2014-05" db="EMBL/GenBank/DDBJ databases">
        <title>Draft Genome Sequence of Kitasatospora cheerisanensis KCTC 2395.</title>
        <authorList>
            <person name="Nam D.H."/>
        </authorList>
    </citation>
    <scope>NUCLEOTIDE SEQUENCE [LARGE SCALE GENOMIC DNA]</scope>
    <source>
        <strain evidence="3 4">KCTC 2395</strain>
    </source>
</reference>
<feature type="transmembrane region" description="Helical" evidence="2">
    <location>
        <begin position="186"/>
        <end position="204"/>
    </location>
</feature>
<evidence type="ECO:0000313" key="4">
    <source>
        <dbReference type="Proteomes" id="UP000027178"/>
    </source>
</evidence>
<feature type="region of interest" description="Disordered" evidence="1">
    <location>
        <begin position="150"/>
        <end position="178"/>
    </location>
</feature>
<keyword evidence="2" id="KW-0472">Membrane</keyword>
<dbReference type="EMBL" id="JNBY01000104">
    <property type="protein sequence ID" value="KDN82708.1"/>
    <property type="molecule type" value="Genomic_DNA"/>
</dbReference>
<dbReference type="HOGENOM" id="CLU_1336035_0_0_11"/>
<sequence length="205" mass="22939">MLLLAVIGAVATVRRLRRAARRGPPPPRTIPAVSIQSTLARAAADLHQGRVDLARRRLHGLLSGHPTDLAVRRALAEAYRHDPQPSEVGRWNYLDDSLTTTELAAYERRFRDPARRLANLRWPDPVHNPPASRTARRRLAALHRAATGTAPVWPAHRRDATARPPAPLDPQAPPKRSWPDPPEHLWAWRLGLLAALAALVWLHLR</sequence>
<dbReference type="PATRIC" id="fig|1348663.4.peg.5442"/>
<organism evidence="3 4">
    <name type="scientific">Kitasatospora cheerisanensis KCTC 2395</name>
    <dbReference type="NCBI Taxonomy" id="1348663"/>
    <lineage>
        <taxon>Bacteria</taxon>
        <taxon>Bacillati</taxon>
        <taxon>Actinomycetota</taxon>
        <taxon>Actinomycetes</taxon>
        <taxon>Kitasatosporales</taxon>
        <taxon>Streptomycetaceae</taxon>
        <taxon>Kitasatospora</taxon>
    </lineage>
</organism>
<gene>
    <name evidence="3" type="ORF">KCH_56230</name>
</gene>
<dbReference type="AlphaFoldDB" id="A0A066YMM1"/>
<protein>
    <submittedName>
        <fullName evidence="3">Uncharacterized protein</fullName>
    </submittedName>
</protein>
<dbReference type="eggNOG" id="ENOG503377Q">
    <property type="taxonomic scope" value="Bacteria"/>
</dbReference>
<dbReference type="Pfam" id="PF20225">
    <property type="entry name" value="DUF6584"/>
    <property type="match status" value="1"/>
</dbReference>
<dbReference type="Proteomes" id="UP000027178">
    <property type="component" value="Unassembled WGS sequence"/>
</dbReference>
<name>A0A066YMM1_9ACTN</name>